<keyword evidence="2" id="KW-0645">Protease</keyword>
<proteinExistence type="inferred from homology"/>
<keyword evidence="4" id="KW-0788">Thiol protease</keyword>
<organism evidence="6 7">
    <name type="scientific">Linum tenue</name>
    <dbReference type="NCBI Taxonomy" id="586396"/>
    <lineage>
        <taxon>Eukaryota</taxon>
        <taxon>Viridiplantae</taxon>
        <taxon>Streptophyta</taxon>
        <taxon>Embryophyta</taxon>
        <taxon>Tracheophyta</taxon>
        <taxon>Spermatophyta</taxon>
        <taxon>Magnoliopsida</taxon>
        <taxon>eudicotyledons</taxon>
        <taxon>Gunneridae</taxon>
        <taxon>Pentapetalae</taxon>
        <taxon>rosids</taxon>
        <taxon>fabids</taxon>
        <taxon>Malpighiales</taxon>
        <taxon>Linaceae</taxon>
        <taxon>Linum</taxon>
    </lineage>
</organism>
<evidence type="ECO:0000256" key="4">
    <source>
        <dbReference type="ARBA" id="ARBA00022807"/>
    </source>
</evidence>
<protein>
    <recommendedName>
        <fullName evidence="5">Peptidase C1A papain C-terminal domain-containing protein</fullName>
    </recommendedName>
</protein>
<evidence type="ECO:0000313" key="6">
    <source>
        <dbReference type="EMBL" id="CAI0466493.1"/>
    </source>
</evidence>
<dbReference type="GO" id="GO:0008234">
    <property type="term" value="F:cysteine-type peptidase activity"/>
    <property type="evidence" value="ECO:0007669"/>
    <property type="project" value="UniProtKB-KW"/>
</dbReference>
<feature type="non-terminal residue" evidence="6">
    <location>
        <position position="1"/>
    </location>
</feature>
<dbReference type="SUPFAM" id="SSF54001">
    <property type="entry name" value="Cysteine proteinases"/>
    <property type="match status" value="1"/>
</dbReference>
<dbReference type="InterPro" id="IPR038765">
    <property type="entry name" value="Papain-like_cys_pep_sf"/>
</dbReference>
<gene>
    <name evidence="6" type="ORF">LITE_LOCUS37052</name>
</gene>
<dbReference type="EMBL" id="CAMGYJ010000008">
    <property type="protein sequence ID" value="CAI0466493.1"/>
    <property type="molecule type" value="Genomic_DNA"/>
</dbReference>
<dbReference type="Proteomes" id="UP001154282">
    <property type="component" value="Unassembled WGS sequence"/>
</dbReference>
<dbReference type="InterPro" id="IPR000668">
    <property type="entry name" value="Peptidase_C1A_C"/>
</dbReference>
<evidence type="ECO:0000256" key="3">
    <source>
        <dbReference type="ARBA" id="ARBA00022801"/>
    </source>
</evidence>
<reference evidence="6" key="1">
    <citation type="submission" date="2022-08" db="EMBL/GenBank/DDBJ databases">
        <authorList>
            <person name="Gutierrez-Valencia J."/>
        </authorList>
    </citation>
    <scope>NUCLEOTIDE SEQUENCE</scope>
</reference>
<dbReference type="SMART" id="SM00645">
    <property type="entry name" value="Pept_C1"/>
    <property type="match status" value="1"/>
</dbReference>
<dbReference type="Pfam" id="PF00112">
    <property type="entry name" value="Peptidase_C1"/>
    <property type="match status" value="1"/>
</dbReference>
<comment type="caution">
    <text evidence="6">The sequence shown here is derived from an EMBL/GenBank/DDBJ whole genome shotgun (WGS) entry which is preliminary data.</text>
</comment>
<accession>A0AAV0P837</accession>
<feature type="non-terminal residue" evidence="6">
    <location>
        <position position="216"/>
    </location>
</feature>
<feature type="domain" description="Peptidase C1A papain C-terminal" evidence="5">
    <location>
        <begin position="1"/>
        <end position="200"/>
    </location>
</feature>
<dbReference type="PROSITE" id="PS00640">
    <property type="entry name" value="THIOL_PROTEASE_ASN"/>
    <property type="match status" value="1"/>
</dbReference>
<keyword evidence="7" id="KW-1185">Reference proteome</keyword>
<keyword evidence="3" id="KW-0378">Hydrolase</keyword>
<evidence type="ECO:0000256" key="2">
    <source>
        <dbReference type="ARBA" id="ARBA00022670"/>
    </source>
</evidence>
<evidence type="ECO:0000313" key="7">
    <source>
        <dbReference type="Proteomes" id="UP001154282"/>
    </source>
</evidence>
<sequence length="216" mass="24534">HAIAIGLEAAYNIATKNDENPILLSVQELIENVRPDPESKGISSLKKVVRFIDDDGLSEAHEYRPYKSLLFEPQKKKNPTKAICFQDFKEHVQVDERKMLQELVQRPVVAVLDATPELQVWNKAFMEAEGEVVFKGVDPQPVEKANLHAILIVGYGTVKGINYWIIRNSWGDGWGDNGYGSIARASSREGGESLFYSYSFIKVFNYYPYSNNRLYI</sequence>
<dbReference type="AlphaFoldDB" id="A0AAV0P837"/>
<dbReference type="GO" id="GO:0006508">
    <property type="term" value="P:proteolysis"/>
    <property type="evidence" value="ECO:0007669"/>
    <property type="project" value="UniProtKB-KW"/>
</dbReference>
<comment type="similarity">
    <text evidence="1">Belongs to the peptidase C1 family.</text>
</comment>
<dbReference type="InterPro" id="IPR013128">
    <property type="entry name" value="Peptidase_C1A"/>
</dbReference>
<name>A0AAV0P837_9ROSI</name>
<evidence type="ECO:0000256" key="1">
    <source>
        <dbReference type="ARBA" id="ARBA00008455"/>
    </source>
</evidence>
<dbReference type="InterPro" id="IPR025661">
    <property type="entry name" value="Pept_asp_AS"/>
</dbReference>
<evidence type="ECO:0000259" key="5">
    <source>
        <dbReference type="SMART" id="SM00645"/>
    </source>
</evidence>
<dbReference type="PANTHER" id="PTHR12411">
    <property type="entry name" value="CYSTEINE PROTEASE FAMILY C1-RELATED"/>
    <property type="match status" value="1"/>
</dbReference>
<dbReference type="Gene3D" id="3.90.70.10">
    <property type="entry name" value="Cysteine proteinases"/>
    <property type="match status" value="1"/>
</dbReference>